<dbReference type="RefSeq" id="WP_205620754.1">
    <property type="nucleotide sequence ID" value="NZ_AQQW01000004.1"/>
</dbReference>
<dbReference type="AlphaFoldDB" id="W4HKJ1"/>
<evidence type="ECO:0000256" key="7">
    <source>
        <dbReference type="RuleBase" id="RU003879"/>
    </source>
</evidence>
<sequence>MIRPAPRPRRTREPTIALINIVFLMLVFFMVAGTLADPLDGDLSLVHTAELEGRAPADALVIHADGRLSFRGDTLSSAADYAEQMAAEDADAGRTLRVVPDRNLPAATLVTISGELRAAGADRVLIVTERGLE</sequence>
<proteinExistence type="inferred from homology"/>
<dbReference type="EMBL" id="AQQW01000004">
    <property type="protein sequence ID" value="ETW13249.1"/>
    <property type="molecule type" value="Genomic_DNA"/>
</dbReference>
<dbReference type="GO" id="GO:0005886">
    <property type="term" value="C:plasma membrane"/>
    <property type="evidence" value="ECO:0007669"/>
    <property type="project" value="UniProtKB-SubCell"/>
</dbReference>
<organism evidence="9 10">
    <name type="scientific">Roseivivax marinus</name>
    <dbReference type="NCBI Taxonomy" id="1379903"/>
    <lineage>
        <taxon>Bacteria</taxon>
        <taxon>Pseudomonadati</taxon>
        <taxon>Pseudomonadota</taxon>
        <taxon>Alphaproteobacteria</taxon>
        <taxon>Rhodobacterales</taxon>
        <taxon>Roseobacteraceae</taxon>
        <taxon>Roseivivax</taxon>
    </lineage>
</organism>
<comment type="similarity">
    <text evidence="2 7">Belongs to the ExbD/TolR family.</text>
</comment>
<dbReference type="eggNOG" id="COG0848">
    <property type="taxonomic scope" value="Bacteria"/>
</dbReference>
<reference evidence="9 10" key="1">
    <citation type="journal article" date="2014" name="Antonie Van Leeuwenhoek">
        <title>Roseivivax atlanticus sp. nov., isolated from surface seawater of the Atlantic Ocean.</title>
        <authorList>
            <person name="Li G."/>
            <person name="Lai Q."/>
            <person name="Liu X."/>
            <person name="Sun F."/>
            <person name="Shao Z."/>
        </authorList>
    </citation>
    <scope>NUCLEOTIDE SEQUENCE [LARGE SCALE GENOMIC DNA]</scope>
    <source>
        <strain evidence="9 10">22II-s10s</strain>
    </source>
</reference>
<comment type="caution">
    <text evidence="9">The sequence shown here is derived from an EMBL/GenBank/DDBJ whole genome shotgun (WGS) entry which is preliminary data.</text>
</comment>
<evidence type="ECO:0000313" key="9">
    <source>
        <dbReference type="EMBL" id="ETW13249.1"/>
    </source>
</evidence>
<evidence type="ECO:0000256" key="2">
    <source>
        <dbReference type="ARBA" id="ARBA00005811"/>
    </source>
</evidence>
<name>W4HKJ1_9RHOB</name>
<feature type="transmembrane region" description="Helical" evidence="8">
    <location>
        <begin position="16"/>
        <end position="36"/>
    </location>
</feature>
<evidence type="ECO:0000256" key="1">
    <source>
        <dbReference type="ARBA" id="ARBA00004162"/>
    </source>
</evidence>
<keyword evidence="10" id="KW-1185">Reference proteome</keyword>
<evidence type="ECO:0000256" key="6">
    <source>
        <dbReference type="ARBA" id="ARBA00023136"/>
    </source>
</evidence>
<keyword evidence="7" id="KW-0813">Transport</keyword>
<accession>W4HKJ1</accession>
<dbReference type="InterPro" id="IPR003400">
    <property type="entry name" value="ExbD"/>
</dbReference>
<evidence type="ECO:0000256" key="4">
    <source>
        <dbReference type="ARBA" id="ARBA00022692"/>
    </source>
</evidence>
<keyword evidence="3" id="KW-1003">Cell membrane</keyword>
<protein>
    <submittedName>
        <fullName evidence="9">Biopolymer transport protein ExbD/TolR</fullName>
    </submittedName>
</protein>
<keyword evidence="7" id="KW-0653">Protein transport</keyword>
<dbReference type="Pfam" id="PF02472">
    <property type="entry name" value="ExbD"/>
    <property type="match status" value="1"/>
</dbReference>
<evidence type="ECO:0000313" key="10">
    <source>
        <dbReference type="Proteomes" id="UP000019063"/>
    </source>
</evidence>
<keyword evidence="5 8" id="KW-1133">Transmembrane helix</keyword>
<keyword evidence="6 8" id="KW-0472">Membrane</keyword>
<evidence type="ECO:0000256" key="3">
    <source>
        <dbReference type="ARBA" id="ARBA00022475"/>
    </source>
</evidence>
<dbReference type="GO" id="GO:0015031">
    <property type="term" value="P:protein transport"/>
    <property type="evidence" value="ECO:0007669"/>
    <property type="project" value="UniProtKB-KW"/>
</dbReference>
<dbReference type="PATRIC" id="fig|1317118.6.peg.1776"/>
<gene>
    <name evidence="9" type="ORF">ATO8_08556</name>
</gene>
<evidence type="ECO:0000256" key="8">
    <source>
        <dbReference type="SAM" id="Phobius"/>
    </source>
</evidence>
<dbReference type="GO" id="GO:0022857">
    <property type="term" value="F:transmembrane transporter activity"/>
    <property type="evidence" value="ECO:0007669"/>
    <property type="project" value="InterPro"/>
</dbReference>
<comment type="subcellular location">
    <subcellularLocation>
        <location evidence="1">Cell membrane</location>
        <topology evidence="1">Single-pass membrane protein</topology>
    </subcellularLocation>
    <subcellularLocation>
        <location evidence="7">Cell membrane</location>
        <topology evidence="7">Single-pass type II membrane protein</topology>
    </subcellularLocation>
</comment>
<keyword evidence="4 7" id="KW-0812">Transmembrane</keyword>
<dbReference type="Proteomes" id="UP000019063">
    <property type="component" value="Unassembled WGS sequence"/>
</dbReference>
<dbReference type="STRING" id="1379903.ATO8_08556"/>
<evidence type="ECO:0000256" key="5">
    <source>
        <dbReference type="ARBA" id="ARBA00022989"/>
    </source>
</evidence>